<evidence type="ECO:0000256" key="1">
    <source>
        <dbReference type="SAM" id="SignalP"/>
    </source>
</evidence>
<accession>A0A841KKI1</accession>
<dbReference type="InterPro" id="IPR036709">
    <property type="entry name" value="Autotransporte_beta_dom_sf"/>
</dbReference>
<keyword evidence="1" id="KW-0732">Signal</keyword>
<dbReference type="InterPro" id="IPR014262">
    <property type="entry name" value="HAF_rpt"/>
</dbReference>
<feature type="signal peptide" evidence="1">
    <location>
        <begin position="1"/>
        <end position="19"/>
    </location>
</feature>
<dbReference type="RefSeq" id="WP_183336681.1">
    <property type="nucleotide sequence ID" value="NZ_BMHX01000013.1"/>
</dbReference>
<protein>
    <submittedName>
        <fullName evidence="2">Putative HAF family extracellular repeat protein</fullName>
    </submittedName>
</protein>
<proteinExistence type="predicted"/>
<dbReference type="EMBL" id="JACHEH010000014">
    <property type="protein sequence ID" value="MBB6169883.1"/>
    <property type="molecule type" value="Genomic_DNA"/>
</dbReference>
<evidence type="ECO:0000313" key="2">
    <source>
        <dbReference type="EMBL" id="MBB6169883.1"/>
    </source>
</evidence>
<dbReference type="Proteomes" id="UP000588017">
    <property type="component" value="Unassembled WGS sequence"/>
</dbReference>
<dbReference type="SUPFAM" id="SSF103515">
    <property type="entry name" value="Autotransporter"/>
    <property type="match status" value="1"/>
</dbReference>
<keyword evidence="3" id="KW-1185">Reference proteome</keyword>
<gene>
    <name evidence="2" type="ORF">HNQ73_003538</name>
</gene>
<sequence>MSGAACAAFFLAGAQIGFAQTPEIIERFSPYLPSGTVSSFIYGLSADGLKYAGLLSSGGITSGAFWNGASVTAFGAGSAVFGISADGSTVVGYGSFGGGVSWRAFRHKNNTIDVISPVGVEAVAYAVSGDGNVAVGDYDNLGVLRAFRWVEGVGFQDIGSLGVGNTSAKGVSHDGKVVVGFSEIGLSSMAFRWVEGVGMTGLGTLRSDNAGSSYAAGVSSNGNVVVGYATTDTWNMHAFRWIDGVGMQDLGALMPGGDSWAWGVSSNGRFVVGSATIATPLGGPQAFIWGEEFGMLGLGTLKSDNSGISEARGVTDDGTVVVGVSDTDLGLTHAAIWKLKYSGTIVAVDATNSVYAMGRTASRGYGVLDLYQTALSSLSEARCDVGTRGACVGVFTSYDATNGNGRATTGAFGAFQLSGNVVIGGAVNVPYHTDLVENYEARGDLRPGVGAFIRFEQERDGSGLSLTLSGSYLSQGVSIWRDTLPMTEPGKGRSTIEGHRVAVTAAYGFGLGEKTSITSQVSLSHHKVTRDAYTETSGAEFLATYGKLGNERTDLDVGLNVRHKLSDLFEFDVTAGASIKLMNNRKEFTGAIPYIGAFAYDRGPGDDMNPYAGLGVNVNLAANSVLRAAVAWQRNDYNNDGFRTALSYAYRW</sequence>
<comment type="caution">
    <text evidence="2">The sequence shown here is derived from an EMBL/GenBank/DDBJ whole genome shotgun (WGS) entry which is preliminary data.</text>
</comment>
<dbReference type="NCBIfam" id="TIGR02913">
    <property type="entry name" value="HAF_rpt"/>
    <property type="match status" value="2"/>
</dbReference>
<reference evidence="2 3" key="1">
    <citation type="submission" date="2020-08" db="EMBL/GenBank/DDBJ databases">
        <title>Genomic Encyclopedia of Type Strains, Phase IV (KMG-IV): sequencing the most valuable type-strain genomes for metagenomic binning, comparative biology and taxonomic classification.</title>
        <authorList>
            <person name="Goeker M."/>
        </authorList>
    </citation>
    <scope>NUCLEOTIDE SEQUENCE [LARGE SCALE GENOMIC DNA]</scope>
    <source>
        <strain evidence="2 3">DSM 101465</strain>
    </source>
</reference>
<dbReference type="AlphaFoldDB" id="A0A841KKI1"/>
<feature type="chain" id="PRO_5032746910" evidence="1">
    <location>
        <begin position="20"/>
        <end position="652"/>
    </location>
</feature>
<dbReference type="Gene3D" id="2.40.128.130">
    <property type="entry name" value="Autotransporter beta-domain"/>
    <property type="match status" value="1"/>
</dbReference>
<evidence type="ECO:0000313" key="3">
    <source>
        <dbReference type="Proteomes" id="UP000588017"/>
    </source>
</evidence>
<organism evidence="2 3">
    <name type="scientific">Chelatococcus composti</name>
    <dbReference type="NCBI Taxonomy" id="1743235"/>
    <lineage>
        <taxon>Bacteria</taxon>
        <taxon>Pseudomonadati</taxon>
        <taxon>Pseudomonadota</taxon>
        <taxon>Alphaproteobacteria</taxon>
        <taxon>Hyphomicrobiales</taxon>
        <taxon>Chelatococcaceae</taxon>
        <taxon>Chelatococcus</taxon>
    </lineage>
</organism>
<name>A0A841KKI1_9HYPH</name>